<dbReference type="InterPro" id="IPR039972">
    <property type="entry name" value="Sarcoglycan_gamma/delta/zeta"/>
</dbReference>
<dbReference type="GO" id="GO:0016529">
    <property type="term" value="C:sarcoplasmic reticulum"/>
    <property type="evidence" value="ECO:0007669"/>
    <property type="project" value="Ensembl"/>
</dbReference>
<evidence type="ECO:0000313" key="15">
    <source>
        <dbReference type="Proteomes" id="UP000016666"/>
    </source>
</evidence>
<keyword evidence="7" id="KW-0735">Signal-anchor</keyword>
<dbReference type="Proteomes" id="UP000016666">
    <property type="component" value="Chromosome 14"/>
</dbReference>
<gene>
    <name evidence="14" type="primary">SGCD</name>
</gene>
<proteinExistence type="inferred from homology"/>
<keyword evidence="9 13" id="KW-0472">Membrane</keyword>
<evidence type="ECO:0000256" key="13">
    <source>
        <dbReference type="SAM" id="Phobius"/>
    </source>
</evidence>
<evidence type="ECO:0000256" key="7">
    <source>
        <dbReference type="ARBA" id="ARBA00022968"/>
    </source>
</evidence>
<keyword evidence="11" id="KW-0325">Glycoprotein</keyword>
<evidence type="ECO:0000256" key="5">
    <source>
        <dbReference type="ARBA" id="ARBA00022490"/>
    </source>
</evidence>
<keyword evidence="8 13" id="KW-1133">Transmembrane helix</keyword>
<keyword evidence="12" id="KW-0206">Cytoskeleton</keyword>
<evidence type="ECO:0000256" key="11">
    <source>
        <dbReference type="ARBA" id="ARBA00023180"/>
    </source>
</evidence>
<dbReference type="GO" id="GO:0019722">
    <property type="term" value="P:calcium-mediated signaling"/>
    <property type="evidence" value="ECO:0007669"/>
    <property type="project" value="Ensembl"/>
</dbReference>
<sequence>MPQEQYAHRSTMQTSEGPQVYKVGIYGWRKRCLYFFVLLLMILILVNLAMTIWILKVMNFTIDGMGNLRITDKGLKLEGDSEFLKPLYAKEIRSRPGNPLYFQSARNVTVNILNEKTKVLTRLVTGPQAVEAHSQKFEVKTLSGKLLFSADDNEVVVGAERLRVLGAEGTVFPKSIETPNVRADPFKELRLESPTRALVMEAPKGIEINAEAGSLKATCRTELKLESKDGEQSIQDADEESARDCTKRPKICACQLLSKHDARCRDGRGRREVLIPSCQQGVPALCHLSTTISPAQVLHIALILCFQWYNPWLGVWFMQGGIVSIFTYKLRMY</sequence>
<reference evidence="14" key="2">
    <citation type="submission" date="2025-08" db="UniProtKB">
        <authorList>
            <consortium name="Ensembl"/>
        </authorList>
    </citation>
    <scope>IDENTIFICATION</scope>
</reference>
<evidence type="ECO:0000256" key="4">
    <source>
        <dbReference type="ARBA" id="ARBA00022475"/>
    </source>
</evidence>
<dbReference type="GO" id="GO:0055074">
    <property type="term" value="P:calcium ion homeostasis"/>
    <property type="evidence" value="ECO:0007669"/>
    <property type="project" value="Ensembl"/>
</dbReference>
<evidence type="ECO:0000256" key="12">
    <source>
        <dbReference type="ARBA" id="ARBA00023212"/>
    </source>
</evidence>
<evidence type="ECO:0000256" key="1">
    <source>
        <dbReference type="ARBA" id="ARBA00004245"/>
    </source>
</evidence>
<keyword evidence="4" id="KW-1003">Cell membrane</keyword>
<dbReference type="GO" id="GO:0042383">
    <property type="term" value="C:sarcolemma"/>
    <property type="evidence" value="ECO:0007669"/>
    <property type="project" value="UniProtKB-SubCell"/>
</dbReference>
<evidence type="ECO:0000256" key="6">
    <source>
        <dbReference type="ARBA" id="ARBA00022692"/>
    </source>
</evidence>
<comment type="similarity">
    <text evidence="3">Belongs to the sarcoglycan beta/delta/gamma/zeta family.</text>
</comment>
<keyword evidence="10" id="KW-1015">Disulfide bond</keyword>
<dbReference type="GO" id="GO:0086003">
    <property type="term" value="P:cardiac muscle cell contraction"/>
    <property type="evidence" value="ECO:0007669"/>
    <property type="project" value="Ensembl"/>
</dbReference>
<dbReference type="GO" id="GO:0005856">
    <property type="term" value="C:cytoskeleton"/>
    <property type="evidence" value="ECO:0007669"/>
    <property type="project" value="UniProtKB-SubCell"/>
</dbReference>
<reference evidence="14 15" key="1">
    <citation type="submission" date="2017-10" db="EMBL/GenBank/DDBJ databases">
        <title>A new Pekin duck reference genome.</title>
        <authorList>
            <person name="Hou Z.-C."/>
            <person name="Zhou Z.-K."/>
            <person name="Zhu F."/>
            <person name="Hou S.-S."/>
        </authorList>
    </citation>
    <scope>NUCLEOTIDE SEQUENCE [LARGE SCALE GENOMIC DNA]</scope>
</reference>
<evidence type="ECO:0000256" key="3">
    <source>
        <dbReference type="ARBA" id="ARBA00007574"/>
    </source>
</evidence>
<dbReference type="GO" id="GO:0016012">
    <property type="term" value="C:sarcoglycan complex"/>
    <property type="evidence" value="ECO:0007669"/>
    <property type="project" value="Ensembl"/>
</dbReference>
<keyword evidence="5" id="KW-0963">Cytoplasm</keyword>
<dbReference type="Pfam" id="PF04790">
    <property type="entry name" value="Sarcoglycan_1"/>
    <property type="match status" value="1"/>
</dbReference>
<dbReference type="PANTHER" id="PTHR12939">
    <property type="entry name" value="SARCOGLYCAN"/>
    <property type="match status" value="1"/>
</dbReference>
<comment type="subcellular location">
    <subcellularLocation>
        <location evidence="2">Cell membrane</location>
        <location evidence="2">Sarcolemma</location>
        <topology evidence="2">Single-pass type II membrane protein</topology>
    </subcellularLocation>
    <subcellularLocation>
        <location evidence="1">Cytoplasm</location>
        <location evidence="1">Cytoskeleton</location>
    </subcellularLocation>
</comment>
<keyword evidence="6 13" id="KW-0812">Transmembrane</keyword>
<dbReference type="GO" id="GO:0055013">
    <property type="term" value="P:cardiac muscle cell development"/>
    <property type="evidence" value="ECO:0007669"/>
    <property type="project" value="Ensembl"/>
</dbReference>
<feature type="transmembrane region" description="Helical" evidence="13">
    <location>
        <begin position="308"/>
        <end position="328"/>
    </location>
</feature>
<organism evidence="14 15">
    <name type="scientific">Anas platyrhynchos platyrhynchos</name>
    <name type="common">Northern mallard</name>
    <dbReference type="NCBI Taxonomy" id="8840"/>
    <lineage>
        <taxon>Eukaryota</taxon>
        <taxon>Metazoa</taxon>
        <taxon>Chordata</taxon>
        <taxon>Craniata</taxon>
        <taxon>Vertebrata</taxon>
        <taxon>Euteleostomi</taxon>
        <taxon>Archelosauria</taxon>
        <taxon>Archosauria</taxon>
        <taxon>Dinosauria</taxon>
        <taxon>Saurischia</taxon>
        <taxon>Theropoda</taxon>
        <taxon>Coelurosauria</taxon>
        <taxon>Aves</taxon>
        <taxon>Neognathae</taxon>
        <taxon>Galloanserae</taxon>
        <taxon>Anseriformes</taxon>
        <taxon>Anatidae</taxon>
        <taxon>Anatinae</taxon>
        <taxon>Anas</taxon>
    </lineage>
</organism>
<evidence type="ECO:0000256" key="2">
    <source>
        <dbReference type="ARBA" id="ARBA00004274"/>
    </source>
</evidence>
<accession>A0A493TTN5</accession>
<dbReference type="GeneTree" id="ENSGT00940000158509"/>
<dbReference type="Ensembl" id="ENSAPLT00000031552.1">
    <property type="protein sequence ID" value="ENSAPLP00000029226.1"/>
    <property type="gene ID" value="ENSAPLG00000004614.2"/>
</dbReference>
<protein>
    <submittedName>
        <fullName evidence="14">Sarcoglycan delta</fullName>
    </submittedName>
</protein>
<dbReference type="STRING" id="8840.ENSAPLP00000029226"/>
<name>A0A493TTN5_ANAPP</name>
<keyword evidence="15" id="KW-1185">Reference proteome</keyword>
<dbReference type="PANTHER" id="PTHR12939:SF6">
    <property type="entry name" value="DELTA-SARCOGLYCAN"/>
    <property type="match status" value="1"/>
</dbReference>
<dbReference type="GO" id="GO:0031503">
    <property type="term" value="P:protein-containing complex localization"/>
    <property type="evidence" value="ECO:0007669"/>
    <property type="project" value="Ensembl"/>
</dbReference>
<reference evidence="14" key="3">
    <citation type="submission" date="2025-09" db="UniProtKB">
        <authorList>
            <consortium name="Ensembl"/>
        </authorList>
    </citation>
    <scope>IDENTIFICATION</scope>
</reference>
<dbReference type="InterPro" id="IPR006875">
    <property type="entry name" value="Sarcoglycan"/>
</dbReference>
<evidence type="ECO:0000256" key="10">
    <source>
        <dbReference type="ARBA" id="ARBA00023157"/>
    </source>
</evidence>
<evidence type="ECO:0000256" key="9">
    <source>
        <dbReference type="ARBA" id="ARBA00023136"/>
    </source>
</evidence>
<dbReference type="AlphaFoldDB" id="A0A493TTN5"/>
<evidence type="ECO:0000313" key="14">
    <source>
        <dbReference type="Ensembl" id="ENSAPLP00000029226.1"/>
    </source>
</evidence>
<feature type="transmembrane region" description="Helical" evidence="13">
    <location>
        <begin position="32"/>
        <end position="55"/>
    </location>
</feature>
<dbReference type="GO" id="GO:0060977">
    <property type="term" value="P:coronary vasculature morphogenesis"/>
    <property type="evidence" value="ECO:0007669"/>
    <property type="project" value="Ensembl"/>
</dbReference>
<evidence type="ECO:0000256" key="8">
    <source>
        <dbReference type="ARBA" id="ARBA00022989"/>
    </source>
</evidence>